<accession>A0A642VBG4</accession>
<comment type="caution">
    <text evidence="3">The sequence shown here is derived from an EMBL/GenBank/DDBJ whole genome shotgun (WGS) entry which is preliminary data.</text>
</comment>
<dbReference type="PANTHER" id="PTHR23509:SF10">
    <property type="entry name" value="LD21067P"/>
    <property type="match status" value="1"/>
</dbReference>
<feature type="domain" description="DDHD" evidence="2">
    <location>
        <begin position="380"/>
        <end position="591"/>
    </location>
</feature>
<dbReference type="OrthoDB" id="69269at2759"/>
<reference evidence="3" key="1">
    <citation type="journal article" date="2019" name="G3 (Bethesda)">
        <title>Genome Assemblies of Two Rare Opportunistic Yeast Pathogens: Diutina rugosa (syn. Candida rugosa) and Trichomonascus ciferrii (syn. Candida ciferrii).</title>
        <authorList>
            <person name="Mixao V."/>
            <person name="Saus E."/>
            <person name="Hansen A.P."/>
            <person name="Lass-Florl C."/>
            <person name="Gabaldon T."/>
        </authorList>
    </citation>
    <scope>NUCLEOTIDE SEQUENCE</scope>
    <source>
        <strain evidence="3">CBS 4856</strain>
    </source>
</reference>
<dbReference type="InterPro" id="IPR004177">
    <property type="entry name" value="DDHD_dom"/>
</dbReference>
<keyword evidence="4" id="KW-1185">Reference proteome</keyword>
<dbReference type="InterPro" id="IPR057826">
    <property type="entry name" value="WWE_C20G8.02"/>
</dbReference>
<evidence type="ECO:0000313" key="4">
    <source>
        <dbReference type="Proteomes" id="UP000761534"/>
    </source>
</evidence>
<dbReference type="SUPFAM" id="SSF53474">
    <property type="entry name" value="alpha/beta-Hydrolases"/>
    <property type="match status" value="1"/>
</dbReference>
<dbReference type="GO" id="GO:0004620">
    <property type="term" value="F:phospholipase activity"/>
    <property type="evidence" value="ECO:0007669"/>
    <property type="project" value="TreeGrafter"/>
</dbReference>
<dbReference type="PANTHER" id="PTHR23509">
    <property type="entry name" value="PA-PL1 PHOSPHOLIPASE FAMILY"/>
    <property type="match status" value="1"/>
</dbReference>
<dbReference type="SMART" id="SM01127">
    <property type="entry name" value="DDHD"/>
    <property type="match status" value="1"/>
</dbReference>
<evidence type="ECO:0000256" key="1">
    <source>
        <dbReference type="SAM" id="MobiDB-lite"/>
    </source>
</evidence>
<dbReference type="GO" id="GO:0046872">
    <property type="term" value="F:metal ion binding"/>
    <property type="evidence" value="ECO:0007669"/>
    <property type="project" value="InterPro"/>
</dbReference>
<dbReference type="Pfam" id="PF02862">
    <property type="entry name" value="DDHD"/>
    <property type="match status" value="1"/>
</dbReference>
<protein>
    <recommendedName>
        <fullName evidence="2">DDHD domain-containing protein</fullName>
    </recommendedName>
</protein>
<dbReference type="EMBL" id="SWFS01000059">
    <property type="protein sequence ID" value="KAA8917163.1"/>
    <property type="molecule type" value="Genomic_DNA"/>
</dbReference>
<dbReference type="AlphaFoldDB" id="A0A642VBG4"/>
<sequence>MVSVKEDGLFQCLLKEREMGPVYWDGPTYDIRRGTWFYDETGKKLSPVAEKLATEIEALYQNVDKRSGTEESSLKLSSISGKIRFSKDSKCVAWITTDKDNDVLHRIAPWTDSKVVRGYYESPAADADAESLTEEKAIPDEEESEEQRERQVESEAESRFKELFSFSKQHQEKRLESQMENDYNTNLISNMKQAREVDHLVLCVHGIGQKLATKVESVNFVHDINMLRKQMKENYIKSTELQSALYPGITLSKVEDDSPKKMNNRVQALPVLWRHNIQFGMTQSDRQHPDDVTLEDVNVDGVMALRNIVGDVVLDVLLYKQEHYRRQILETVTRKINEIVEEFAKRNPSFAENPQISLVGHSLGSAICFDILANQEEFALKHDVTNFFAVGSPLGLFELINKRKLDSNTLALKGSFYNIFHPCDPVAYRVEPLVDRRAAQVVPELVPYTRGGLTSQIQELSDLGSKISSSASTVWSNFTSSFTTKTEFTVQDLFRKTAGEIMDEEGKLKHKPINEEPHEDDDAHTKQEKQKLQQLKQQLQEKLAGINSTKRLDYVLQEGVLDISLIAALASHMSYFENEDVATFILKHTYQQQKQ</sequence>
<feature type="compositionally biased region" description="Basic and acidic residues" evidence="1">
    <location>
        <begin position="504"/>
        <end position="531"/>
    </location>
</feature>
<feature type="region of interest" description="Disordered" evidence="1">
    <location>
        <begin position="504"/>
        <end position="532"/>
    </location>
</feature>
<evidence type="ECO:0000313" key="3">
    <source>
        <dbReference type="EMBL" id="KAA8917163.1"/>
    </source>
</evidence>
<name>A0A642VBG4_9ASCO</name>
<proteinExistence type="predicted"/>
<dbReference type="Proteomes" id="UP000761534">
    <property type="component" value="Unassembled WGS sequence"/>
</dbReference>
<dbReference type="Pfam" id="PF23463">
    <property type="entry name" value="WWE_2"/>
    <property type="match status" value="1"/>
</dbReference>
<gene>
    <name evidence="3" type="ORF">TRICI_000687</name>
</gene>
<evidence type="ECO:0000259" key="2">
    <source>
        <dbReference type="PROSITE" id="PS51043"/>
    </source>
</evidence>
<dbReference type="VEuPathDB" id="FungiDB:TRICI_000687"/>
<dbReference type="InterPro" id="IPR029058">
    <property type="entry name" value="AB_hydrolase_fold"/>
</dbReference>
<dbReference type="PROSITE" id="PS51043">
    <property type="entry name" value="DDHD"/>
    <property type="match status" value="1"/>
</dbReference>
<dbReference type="InterPro" id="IPR058055">
    <property type="entry name" value="PA-PLA1"/>
</dbReference>
<organism evidence="3 4">
    <name type="scientific">Trichomonascus ciferrii</name>
    <dbReference type="NCBI Taxonomy" id="44093"/>
    <lineage>
        <taxon>Eukaryota</taxon>
        <taxon>Fungi</taxon>
        <taxon>Dikarya</taxon>
        <taxon>Ascomycota</taxon>
        <taxon>Saccharomycotina</taxon>
        <taxon>Dipodascomycetes</taxon>
        <taxon>Dipodascales</taxon>
        <taxon>Trichomonascaceae</taxon>
        <taxon>Trichomonascus</taxon>
        <taxon>Trichomonascus ciferrii complex</taxon>
    </lineage>
</organism>
<dbReference type="GO" id="GO:0005737">
    <property type="term" value="C:cytoplasm"/>
    <property type="evidence" value="ECO:0007669"/>
    <property type="project" value="TreeGrafter"/>
</dbReference>
<feature type="region of interest" description="Disordered" evidence="1">
    <location>
        <begin position="125"/>
        <end position="154"/>
    </location>
</feature>